<name>X1B391_9ZZZZ</name>
<gene>
    <name evidence="4" type="ORF">S01H4_27193</name>
</gene>
<evidence type="ECO:0000256" key="2">
    <source>
        <dbReference type="ARBA" id="ARBA00022840"/>
    </source>
</evidence>
<keyword evidence="1" id="KW-0547">Nucleotide-binding</keyword>
<feature type="domain" description="AAA+ ATPase" evidence="3">
    <location>
        <begin position="58"/>
        <end position="166"/>
    </location>
</feature>
<dbReference type="Gene3D" id="3.40.50.300">
    <property type="entry name" value="P-loop containing nucleotide triphosphate hydrolases"/>
    <property type="match status" value="1"/>
</dbReference>
<dbReference type="Pfam" id="PF14532">
    <property type="entry name" value="Sigma54_activ_2"/>
    <property type="match status" value="1"/>
</dbReference>
<dbReference type="InterPro" id="IPR003593">
    <property type="entry name" value="AAA+_ATPase"/>
</dbReference>
<dbReference type="InterPro" id="IPR027417">
    <property type="entry name" value="P-loop_NTPase"/>
</dbReference>
<dbReference type="PANTHER" id="PTHR32071">
    <property type="entry name" value="TRANSCRIPTIONAL REGULATORY PROTEIN"/>
    <property type="match status" value="1"/>
</dbReference>
<dbReference type="EMBL" id="BART01013238">
    <property type="protein sequence ID" value="GAG89450.1"/>
    <property type="molecule type" value="Genomic_DNA"/>
</dbReference>
<dbReference type="AlphaFoldDB" id="X1B391"/>
<reference evidence="4" key="1">
    <citation type="journal article" date="2014" name="Front. Microbiol.">
        <title>High frequency of phylogenetically diverse reductive dehalogenase-homologous genes in deep subseafloor sedimentary metagenomes.</title>
        <authorList>
            <person name="Kawai M."/>
            <person name="Futagami T."/>
            <person name="Toyoda A."/>
            <person name="Takaki Y."/>
            <person name="Nishi S."/>
            <person name="Hori S."/>
            <person name="Arai W."/>
            <person name="Tsubouchi T."/>
            <person name="Morono Y."/>
            <person name="Uchiyama I."/>
            <person name="Ito T."/>
            <person name="Fujiyama A."/>
            <person name="Inagaki F."/>
            <person name="Takami H."/>
        </authorList>
    </citation>
    <scope>NUCLEOTIDE SEQUENCE</scope>
    <source>
        <strain evidence="4">Expedition CK06-06</strain>
    </source>
</reference>
<feature type="non-terminal residue" evidence="4">
    <location>
        <position position="242"/>
    </location>
</feature>
<organism evidence="4">
    <name type="scientific">marine sediment metagenome</name>
    <dbReference type="NCBI Taxonomy" id="412755"/>
    <lineage>
        <taxon>unclassified sequences</taxon>
        <taxon>metagenomes</taxon>
        <taxon>ecological metagenomes</taxon>
    </lineage>
</organism>
<dbReference type="GO" id="GO:0005524">
    <property type="term" value="F:ATP binding"/>
    <property type="evidence" value="ECO:0007669"/>
    <property type="project" value="UniProtKB-KW"/>
</dbReference>
<evidence type="ECO:0000256" key="1">
    <source>
        <dbReference type="ARBA" id="ARBA00022741"/>
    </source>
</evidence>
<comment type="caution">
    <text evidence="4">The sequence shown here is derived from an EMBL/GenBank/DDBJ whole genome shotgun (WGS) entry which is preliminary data.</text>
</comment>
<dbReference type="SMART" id="SM00382">
    <property type="entry name" value="AAA"/>
    <property type="match status" value="1"/>
</dbReference>
<accession>X1B391</accession>
<proteinExistence type="predicted"/>
<keyword evidence="2" id="KW-0067">ATP-binding</keyword>
<dbReference type="SUPFAM" id="SSF52540">
    <property type="entry name" value="P-loop containing nucleoside triphosphate hydrolases"/>
    <property type="match status" value="1"/>
</dbReference>
<feature type="non-terminal residue" evidence="4">
    <location>
        <position position="1"/>
    </location>
</feature>
<dbReference type="InterPro" id="IPR002078">
    <property type="entry name" value="Sigma_54_int"/>
</dbReference>
<evidence type="ECO:0000259" key="3">
    <source>
        <dbReference type="SMART" id="SM00382"/>
    </source>
</evidence>
<protein>
    <recommendedName>
        <fullName evidence="3">AAA+ ATPase domain-containing protein</fullName>
    </recommendedName>
</protein>
<dbReference type="GO" id="GO:0006355">
    <property type="term" value="P:regulation of DNA-templated transcription"/>
    <property type="evidence" value="ECO:0007669"/>
    <property type="project" value="InterPro"/>
</dbReference>
<sequence>KVIQCIKKHCLDKNDPPKKVKEFFLGLTKKLKIYKLDDLIGPWARYNYYQKLILGNNIEGNIIIDGRSGCGKSYLAEIIHFNSGRSGKYVEIKKKLDKKTLLSKFEEAKNGTLFLDEIDEVIPKDLQKEIFSYLPMNSILTASNRIPWKRLIKIELIEEFFIIDFFRRIKGLLYEILPLKDKERFEDLKEAIRYFWRKNAESVNISDDFVTRLAKKFDWPLDMAQVELVMNDIYSTKISGKI</sequence>
<evidence type="ECO:0000313" key="4">
    <source>
        <dbReference type="EMBL" id="GAG89450.1"/>
    </source>
</evidence>